<dbReference type="Gene3D" id="3.30.2000.10">
    <property type="entry name" value="Phage tail protein-like"/>
    <property type="match status" value="1"/>
</dbReference>
<dbReference type="eggNOG" id="ENOG502ZYH2">
    <property type="taxonomic scope" value="Bacteria"/>
</dbReference>
<dbReference type="InterPro" id="IPR056912">
    <property type="entry name" value="Phage_JBD30_tail_term-like"/>
</dbReference>
<accession>A0A1U9Z2T2</accession>
<protein>
    <recommendedName>
        <fullName evidence="3">Mu-like prophage protein gp37</fullName>
    </recommendedName>
</protein>
<evidence type="ECO:0008006" key="3">
    <source>
        <dbReference type="Google" id="ProtNLM"/>
    </source>
</evidence>
<dbReference type="KEGG" id="mmed:Mame_02586"/>
<keyword evidence="2" id="KW-1185">Reference proteome</keyword>
<evidence type="ECO:0000313" key="2">
    <source>
        <dbReference type="Proteomes" id="UP000191135"/>
    </source>
</evidence>
<proteinExistence type="predicted"/>
<dbReference type="Proteomes" id="UP000191135">
    <property type="component" value="Chromosome"/>
</dbReference>
<dbReference type="RefSeq" id="WP_018066407.1">
    <property type="nucleotide sequence ID" value="NZ_AQWH01000023.1"/>
</dbReference>
<evidence type="ECO:0000313" key="1">
    <source>
        <dbReference type="EMBL" id="AQZ51912.1"/>
    </source>
</evidence>
<dbReference type="Pfam" id="PF23840">
    <property type="entry name" value="Phage_tail_terminator"/>
    <property type="match status" value="1"/>
</dbReference>
<reference evidence="1 2" key="1">
    <citation type="submission" date="2017-03" db="EMBL/GenBank/DDBJ databases">
        <title>Foreign affairs: Plasmid Transfer between Roseobacters and Rhizobia.</title>
        <authorList>
            <person name="Bartling P."/>
            <person name="Bunk B."/>
            <person name="Overmann J."/>
            <person name="Brinkmann H."/>
            <person name="Petersen J."/>
        </authorList>
    </citation>
    <scope>NUCLEOTIDE SEQUENCE [LARGE SCALE GENOMIC DNA]</scope>
    <source>
        <strain evidence="1 2">MACL11</strain>
    </source>
</reference>
<dbReference type="SUPFAM" id="SSF143749">
    <property type="entry name" value="Phage tail protein-like"/>
    <property type="match status" value="1"/>
</dbReference>
<sequence length="141" mass="15230">MIAEIVTRLKDAAPELADALPAEDIERLTKATAPKSGTAFVLPYRERAEPNQRATGGHLQMVAVQFLVAFVIRQYDARGGKRALAFDDFRSAIERALAGWAPPSAEEPLELVGGQATALGNGASIYVQTWQTSRFLEGSDT</sequence>
<dbReference type="AlphaFoldDB" id="A0A1U9Z2T2"/>
<dbReference type="STRING" id="1122214.Mame_02586"/>
<dbReference type="InterPro" id="IPR035934">
    <property type="entry name" value="Phage_tail_protein-like_sf"/>
</dbReference>
<dbReference type="EMBL" id="CP020330">
    <property type="protein sequence ID" value="AQZ51912.1"/>
    <property type="molecule type" value="Genomic_DNA"/>
</dbReference>
<organism evidence="1 2">
    <name type="scientific">Martelella mediterranea DSM 17316</name>
    <dbReference type="NCBI Taxonomy" id="1122214"/>
    <lineage>
        <taxon>Bacteria</taxon>
        <taxon>Pseudomonadati</taxon>
        <taxon>Pseudomonadota</taxon>
        <taxon>Alphaproteobacteria</taxon>
        <taxon>Hyphomicrobiales</taxon>
        <taxon>Aurantimonadaceae</taxon>
        <taxon>Martelella</taxon>
    </lineage>
</organism>
<dbReference type="InterPro" id="IPR038042">
    <property type="entry name" value="Gp37-like"/>
</dbReference>
<gene>
    <name evidence="1" type="ORF">Mame_02586</name>
</gene>
<name>A0A1U9Z2T2_9HYPH</name>